<evidence type="ECO:0000259" key="11">
    <source>
        <dbReference type="PROSITE" id="PS51195"/>
    </source>
</evidence>
<dbReference type="InterPro" id="IPR014001">
    <property type="entry name" value="Helicase_ATP-bd"/>
</dbReference>
<dbReference type="Pfam" id="PF00271">
    <property type="entry name" value="Helicase_C"/>
    <property type="match status" value="1"/>
</dbReference>
<dbReference type="PROSITE" id="PS51195">
    <property type="entry name" value="Q_MOTIF"/>
    <property type="match status" value="1"/>
</dbReference>
<feature type="compositionally biased region" description="Basic and acidic residues" evidence="8">
    <location>
        <begin position="436"/>
        <end position="446"/>
    </location>
</feature>
<dbReference type="GO" id="GO:0005524">
    <property type="term" value="F:ATP binding"/>
    <property type="evidence" value="ECO:0007669"/>
    <property type="project" value="UniProtKB-KW"/>
</dbReference>
<keyword evidence="2 7" id="KW-0547">Nucleotide-binding</keyword>
<feature type="non-terminal residue" evidence="12">
    <location>
        <position position="1"/>
    </location>
</feature>
<protein>
    <recommendedName>
        <fullName evidence="1">RNA helicase</fullName>
        <ecNumber evidence="1">3.6.4.13</ecNumber>
    </recommendedName>
</protein>
<dbReference type="EC" id="3.6.4.13" evidence="1"/>
<feature type="compositionally biased region" description="Polar residues" evidence="8">
    <location>
        <begin position="468"/>
        <end position="484"/>
    </location>
</feature>
<feature type="compositionally biased region" description="Low complexity" evidence="8">
    <location>
        <begin position="578"/>
        <end position="604"/>
    </location>
</feature>
<feature type="non-terminal residue" evidence="12">
    <location>
        <position position="741"/>
    </location>
</feature>
<reference evidence="12 13" key="1">
    <citation type="submission" date="2019-09" db="EMBL/GenBank/DDBJ databases">
        <title>Bird 10,000 Genomes (B10K) Project - Family phase.</title>
        <authorList>
            <person name="Zhang G."/>
        </authorList>
    </citation>
    <scope>NUCLEOTIDE SEQUENCE [LARGE SCALE GENOMIC DNA]</scope>
    <source>
        <strain evidence="12">B10K-DU-030-18</strain>
    </source>
</reference>
<dbReference type="CDD" id="cd18787">
    <property type="entry name" value="SF2_C_DEAD"/>
    <property type="match status" value="1"/>
</dbReference>
<evidence type="ECO:0000256" key="8">
    <source>
        <dbReference type="SAM" id="MobiDB-lite"/>
    </source>
</evidence>
<dbReference type="PROSITE" id="PS51192">
    <property type="entry name" value="HELICASE_ATP_BIND_1"/>
    <property type="match status" value="1"/>
</dbReference>
<evidence type="ECO:0000259" key="10">
    <source>
        <dbReference type="PROSITE" id="PS51194"/>
    </source>
</evidence>
<dbReference type="Gene3D" id="3.40.50.300">
    <property type="entry name" value="P-loop containing nucleotide triphosphate hydrolases"/>
    <property type="match status" value="2"/>
</dbReference>
<evidence type="ECO:0000256" key="1">
    <source>
        <dbReference type="ARBA" id="ARBA00012552"/>
    </source>
</evidence>
<dbReference type="PANTHER" id="PTHR47958">
    <property type="entry name" value="ATP-DEPENDENT RNA HELICASE DBP3"/>
    <property type="match status" value="1"/>
</dbReference>
<dbReference type="PROSITE" id="PS51194">
    <property type="entry name" value="HELICASE_CTER"/>
    <property type="match status" value="1"/>
</dbReference>
<evidence type="ECO:0000256" key="2">
    <source>
        <dbReference type="ARBA" id="ARBA00022741"/>
    </source>
</evidence>
<feature type="domain" description="DEAD-box RNA helicase Q" evidence="11">
    <location>
        <begin position="23"/>
        <end position="51"/>
    </location>
</feature>
<evidence type="ECO:0000256" key="5">
    <source>
        <dbReference type="ARBA" id="ARBA00022840"/>
    </source>
</evidence>
<proteinExistence type="inferred from homology"/>
<dbReference type="GO" id="GO:0003676">
    <property type="term" value="F:nucleic acid binding"/>
    <property type="evidence" value="ECO:0007669"/>
    <property type="project" value="InterPro"/>
</dbReference>
<keyword evidence="5 7" id="KW-0067">ATP-binding</keyword>
<dbReference type="Proteomes" id="UP000545574">
    <property type="component" value="Unassembled WGS sequence"/>
</dbReference>
<feature type="region of interest" description="Disordered" evidence="8">
    <location>
        <begin position="417"/>
        <end position="503"/>
    </location>
</feature>
<dbReference type="CDD" id="cd17943">
    <property type="entry name" value="DEADc_DDX20"/>
    <property type="match status" value="1"/>
</dbReference>
<dbReference type="SMART" id="SM00487">
    <property type="entry name" value="DEXDc"/>
    <property type="match status" value="1"/>
</dbReference>
<feature type="region of interest" description="Disordered" evidence="8">
    <location>
        <begin position="549"/>
        <end position="670"/>
    </location>
</feature>
<dbReference type="InterPro" id="IPR011545">
    <property type="entry name" value="DEAD/DEAH_box_helicase_dom"/>
</dbReference>
<organism evidence="12 13">
    <name type="scientific">Panurus biarmicus</name>
    <name type="common">Bearded tit</name>
    <dbReference type="NCBI Taxonomy" id="181101"/>
    <lineage>
        <taxon>Eukaryota</taxon>
        <taxon>Metazoa</taxon>
        <taxon>Chordata</taxon>
        <taxon>Craniata</taxon>
        <taxon>Vertebrata</taxon>
        <taxon>Euteleostomi</taxon>
        <taxon>Archelosauria</taxon>
        <taxon>Archosauria</taxon>
        <taxon>Dinosauria</taxon>
        <taxon>Saurischia</taxon>
        <taxon>Theropoda</taxon>
        <taxon>Coelurosauria</taxon>
        <taxon>Aves</taxon>
        <taxon>Neognathae</taxon>
        <taxon>Neoaves</taxon>
        <taxon>Telluraves</taxon>
        <taxon>Australaves</taxon>
        <taxon>Passeriformes</taxon>
        <taxon>Sylvioidea</taxon>
        <taxon>Sylviidae</taxon>
        <taxon>Sylviidae incertae sedis</taxon>
        <taxon>Panurus</taxon>
    </lineage>
</organism>
<comment type="caution">
    <text evidence="12">The sequence shown here is derived from an EMBL/GenBank/DDBJ whole genome shotgun (WGS) entry which is preliminary data.</text>
</comment>
<dbReference type="GO" id="GO:0003724">
    <property type="term" value="F:RNA helicase activity"/>
    <property type="evidence" value="ECO:0007669"/>
    <property type="project" value="UniProtKB-EC"/>
</dbReference>
<evidence type="ECO:0000256" key="6">
    <source>
        <dbReference type="PROSITE-ProRule" id="PRU00552"/>
    </source>
</evidence>
<evidence type="ECO:0000256" key="3">
    <source>
        <dbReference type="ARBA" id="ARBA00022801"/>
    </source>
</evidence>
<keyword evidence="13" id="KW-1185">Reference proteome</keyword>
<dbReference type="AlphaFoldDB" id="A0A7K6MQ79"/>
<feature type="compositionally biased region" description="Basic and acidic residues" evidence="8">
    <location>
        <begin position="556"/>
        <end position="565"/>
    </location>
</feature>
<evidence type="ECO:0000313" key="13">
    <source>
        <dbReference type="Proteomes" id="UP000545574"/>
    </source>
</evidence>
<name>A0A7K6MQ79_PANBI</name>
<dbReference type="InterPro" id="IPR027417">
    <property type="entry name" value="P-loop_NTPase"/>
</dbReference>
<dbReference type="EMBL" id="VZRT01003229">
    <property type="protein sequence ID" value="NWW39220.1"/>
    <property type="molecule type" value="Genomic_DNA"/>
</dbReference>
<gene>
    <name evidence="12" type="primary">Ddx20</name>
    <name evidence="12" type="ORF">PANBIA_R02092</name>
</gene>
<dbReference type="Pfam" id="PF00270">
    <property type="entry name" value="DEAD"/>
    <property type="match status" value="1"/>
</dbReference>
<dbReference type="PROSITE" id="PS00039">
    <property type="entry name" value="DEAD_ATP_HELICASE"/>
    <property type="match status" value="1"/>
</dbReference>
<keyword evidence="4 7" id="KW-0347">Helicase</keyword>
<evidence type="ECO:0000259" key="9">
    <source>
        <dbReference type="PROSITE" id="PS51192"/>
    </source>
</evidence>
<dbReference type="InterPro" id="IPR001650">
    <property type="entry name" value="Helicase_C-like"/>
</dbReference>
<feature type="domain" description="Helicase ATP-binding" evidence="9">
    <location>
        <begin position="54"/>
        <end position="225"/>
    </location>
</feature>
<dbReference type="InterPro" id="IPR000629">
    <property type="entry name" value="RNA-helicase_DEAD-box_CS"/>
</dbReference>
<sequence length="741" mass="82038">MAAPREAQGRFRTRDVLVPGGPSDFGSLLLSPPVLAGLEAAGFHRPSPVQLKAIPLGRCGLDLIVQAKSGTGKTCVFATVALDAVLLESPATQILILAPTREIAVQIHAVITTIGVRLEGLECHVFIGGTPLSQDRSRLKKCHIAVGSPGRIKQLIELDYLSTGSVRLFVLDEADKLLEEGSFQEQINWIYSSLPVNKQMLAVSATYPESLAAALTRYMREPTFVRLNPTDPSLLGLKQYYKIVNSHPLPHKTFEEKAQHLQELFSKIPFNQALVFSNLHSRAQHLAEMLTSRGFPAECISGNMNQNQRLDAMAKLKQFHCRVLISTDLTSRGIDAEKVNLVINLGTLGLAVTYCCRGEEENTMMRIAQKCNLQLLPLPEPIPPGMMEQFEDGEVEVKPAIPVVTCDTVCPKPEQPVLQPVQNGFSDIPQPPSNLPRDKSSVERPKKTPKQKQIKKCTNPANVEKNSRAPQTSSCGTEQRNQVKPISRMDGQHSTQAPDEEALKKNLPKIPCLSSFKNQLTNPWSFSDFVEDYDYFIKEGSEREVEILRSYSGPGEQRELPRNGDVEWEEMEHPPGTAAAEDVSADSDGSASSRGSLSSRASGSCFEVLPGTQGPEAVPTARQGPAAFCPTPGKAQEPSHLPRQKEVKKKVLKPSAKHKKSQKHQFCSPARSRTEEEQSCSSWDDAPSEGWSYEDWKCYCEAWQSYYTAVSHYSRSYWHFSCMSAYHINSVYLQELLKDGD</sequence>
<comment type="similarity">
    <text evidence="7">Belongs to the DEAD box helicase family.</text>
</comment>
<dbReference type="SMART" id="SM00490">
    <property type="entry name" value="HELICc"/>
    <property type="match status" value="1"/>
</dbReference>
<dbReference type="SUPFAM" id="SSF52540">
    <property type="entry name" value="P-loop containing nucleoside triphosphate hydrolases"/>
    <property type="match status" value="2"/>
</dbReference>
<feature type="compositionally biased region" description="Basic residues" evidence="8">
    <location>
        <begin position="646"/>
        <end position="663"/>
    </location>
</feature>
<accession>A0A7K6MQ79</accession>
<dbReference type="GO" id="GO:0016787">
    <property type="term" value="F:hydrolase activity"/>
    <property type="evidence" value="ECO:0007669"/>
    <property type="project" value="UniProtKB-KW"/>
</dbReference>
<keyword evidence="3 7" id="KW-0378">Hydrolase</keyword>
<dbReference type="InterPro" id="IPR014014">
    <property type="entry name" value="RNA_helicase_DEAD_Q_motif"/>
</dbReference>
<feature type="short sequence motif" description="Q motif" evidence="6">
    <location>
        <begin position="23"/>
        <end position="51"/>
    </location>
</feature>
<evidence type="ECO:0000256" key="7">
    <source>
        <dbReference type="RuleBase" id="RU000492"/>
    </source>
</evidence>
<evidence type="ECO:0000313" key="12">
    <source>
        <dbReference type="EMBL" id="NWW39220.1"/>
    </source>
</evidence>
<evidence type="ECO:0000256" key="4">
    <source>
        <dbReference type="ARBA" id="ARBA00022806"/>
    </source>
</evidence>
<feature type="domain" description="Helicase C-terminal" evidence="10">
    <location>
        <begin position="260"/>
        <end position="429"/>
    </location>
</feature>